<dbReference type="Proteomes" id="UP001501591">
    <property type="component" value="Unassembled WGS sequence"/>
</dbReference>
<protein>
    <recommendedName>
        <fullName evidence="10">Fluoride-specific ion channel FluC</fullName>
    </recommendedName>
</protein>
<accession>A0ABP7MYT2</accession>
<reference evidence="12" key="1">
    <citation type="journal article" date="2019" name="Int. J. Syst. Evol. Microbiol.">
        <title>The Global Catalogue of Microorganisms (GCM) 10K type strain sequencing project: providing services to taxonomists for standard genome sequencing and annotation.</title>
        <authorList>
            <consortium name="The Broad Institute Genomics Platform"/>
            <consortium name="The Broad Institute Genome Sequencing Center for Infectious Disease"/>
            <person name="Wu L."/>
            <person name="Ma J."/>
        </authorList>
    </citation>
    <scope>NUCLEOTIDE SEQUENCE [LARGE SCALE GENOMIC DNA]</scope>
    <source>
        <strain evidence="12">JCM 17024</strain>
    </source>
</reference>
<evidence type="ECO:0000256" key="2">
    <source>
        <dbReference type="ARBA" id="ARBA00022475"/>
    </source>
</evidence>
<keyword evidence="10" id="KW-0406">Ion transport</keyword>
<gene>
    <name evidence="10 11" type="primary">crcB</name>
    <name evidence="10" type="synonym">fluC</name>
    <name evidence="11" type="ORF">GCM10022383_09480</name>
</gene>
<evidence type="ECO:0000256" key="3">
    <source>
        <dbReference type="ARBA" id="ARBA00022692"/>
    </source>
</evidence>
<evidence type="ECO:0000256" key="7">
    <source>
        <dbReference type="ARBA" id="ARBA00035120"/>
    </source>
</evidence>
<dbReference type="HAMAP" id="MF_00454">
    <property type="entry name" value="FluC"/>
    <property type="match status" value="1"/>
</dbReference>
<comment type="activity regulation">
    <text evidence="10">Na(+) is not transported, but it plays an essential structural role and its presence is essential for fluoride channel function.</text>
</comment>
<keyword evidence="12" id="KW-1185">Reference proteome</keyword>
<feature type="transmembrane region" description="Helical" evidence="10">
    <location>
        <begin position="73"/>
        <end position="98"/>
    </location>
</feature>
<keyword evidence="10" id="KW-0813">Transport</keyword>
<evidence type="ECO:0000256" key="10">
    <source>
        <dbReference type="HAMAP-Rule" id="MF_00454"/>
    </source>
</evidence>
<keyword evidence="3 10" id="KW-0812">Transmembrane</keyword>
<evidence type="ECO:0000256" key="9">
    <source>
        <dbReference type="ARBA" id="ARBA00049940"/>
    </source>
</evidence>
<sequence length="132" mass="13192">MTRVTQVTPSPPVRTVLRRTALVAVGGTAGTAMRLLLGTLIPDAAPGVLTANILGALALGVLTARLPASGLRVMLGTGVLGGFTTYSSFAVDAVGLWGATPLLAAGYVVLTLTGGVAAAVLGLRLGRREARS</sequence>
<dbReference type="EMBL" id="BAABCP010000001">
    <property type="protein sequence ID" value="GAA3933064.1"/>
    <property type="molecule type" value="Genomic_DNA"/>
</dbReference>
<keyword evidence="4 10" id="KW-1133">Transmembrane helix</keyword>
<proteinExistence type="inferred from homology"/>
<keyword evidence="6 10" id="KW-0407">Ion channel</keyword>
<name>A0ABP7MYT2_9MICO</name>
<evidence type="ECO:0000256" key="4">
    <source>
        <dbReference type="ARBA" id="ARBA00022989"/>
    </source>
</evidence>
<organism evidence="11 12">
    <name type="scientific">Microbacterium soli</name>
    <dbReference type="NCBI Taxonomy" id="446075"/>
    <lineage>
        <taxon>Bacteria</taxon>
        <taxon>Bacillati</taxon>
        <taxon>Actinomycetota</taxon>
        <taxon>Actinomycetes</taxon>
        <taxon>Micrococcales</taxon>
        <taxon>Microbacteriaceae</taxon>
        <taxon>Microbacterium</taxon>
    </lineage>
</organism>
<evidence type="ECO:0000313" key="12">
    <source>
        <dbReference type="Proteomes" id="UP001501591"/>
    </source>
</evidence>
<keyword evidence="10" id="KW-0479">Metal-binding</keyword>
<feature type="transmembrane region" description="Helical" evidence="10">
    <location>
        <begin position="104"/>
        <end position="123"/>
    </location>
</feature>
<keyword evidence="2 10" id="KW-1003">Cell membrane</keyword>
<evidence type="ECO:0000256" key="1">
    <source>
        <dbReference type="ARBA" id="ARBA00004651"/>
    </source>
</evidence>
<evidence type="ECO:0000256" key="6">
    <source>
        <dbReference type="ARBA" id="ARBA00023303"/>
    </source>
</evidence>
<comment type="catalytic activity">
    <reaction evidence="8">
        <text>fluoride(in) = fluoride(out)</text>
        <dbReference type="Rhea" id="RHEA:76159"/>
        <dbReference type="ChEBI" id="CHEBI:17051"/>
    </reaction>
    <physiologicalReaction direction="left-to-right" evidence="8">
        <dbReference type="Rhea" id="RHEA:76160"/>
    </physiologicalReaction>
</comment>
<dbReference type="InterPro" id="IPR003691">
    <property type="entry name" value="FluC"/>
</dbReference>
<dbReference type="Pfam" id="PF02537">
    <property type="entry name" value="CRCB"/>
    <property type="match status" value="1"/>
</dbReference>
<comment type="caution">
    <text evidence="11">The sequence shown here is derived from an EMBL/GenBank/DDBJ whole genome shotgun (WGS) entry which is preliminary data.</text>
</comment>
<comment type="function">
    <text evidence="9 10">Fluoride-specific ion channel. Important for reducing fluoride concentration in the cell, thus reducing its toxicity.</text>
</comment>
<comment type="subcellular location">
    <subcellularLocation>
        <location evidence="1 10">Cell membrane</location>
        <topology evidence="1 10">Multi-pass membrane protein</topology>
    </subcellularLocation>
</comment>
<feature type="binding site" evidence="10">
    <location>
        <position position="84"/>
    </location>
    <ligand>
        <name>Na(+)</name>
        <dbReference type="ChEBI" id="CHEBI:29101"/>
        <note>structural</note>
    </ligand>
</feature>
<feature type="transmembrane region" description="Helical" evidence="10">
    <location>
        <begin position="21"/>
        <end position="41"/>
    </location>
</feature>
<evidence type="ECO:0000256" key="8">
    <source>
        <dbReference type="ARBA" id="ARBA00035585"/>
    </source>
</evidence>
<evidence type="ECO:0000256" key="5">
    <source>
        <dbReference type="ARBA" id="ARBA00023136"/>
    </source>
</evidence>
<comment type="similarity">
    <text evidence="7 10">Belongs to the fluoride channel Fluc/FEX (TC 1.A.43) family.</text>
</comment>
<keyword evidence="10" id="KW-0915">Sodium</keyword>
<feature type="transmembrane region" description="Helical" evidence="10">
    <location>
        <begin position="47"/>
        <end position="66"/>
    </location>
</feature>
<feature type="binding site" evidence="10">
    <location>
        <position position="81"/>
    </location>
    <ligand>
        <name>Na(+)</name>
        <dbReference type="ChEBI" id="CHEBI:29101"/>
        <note>structural</note>
    </ligand>
</feature>
<evidence type="ECO:0000313" key="11">
    <source>
        <dbReference type="EMBL" id="GAA3933064.1"/>
    </source>
</evidence>
<keyword evidence="5 10" id="KW-0472">Membrane</keyword>